<dbReference type="Proteomes" id="UP001497512">
    <property type="component" value="Chromosome 11"/>
</dbReference>
<evidence type="ECO:0000313" key="2">
    <source>
        <dbReference type="Proteomes" id="UP001497512"/>
    </source>
</evidence>
<sequence length="126" mass="14105">MRSSKACTVFIVVTYGDKIHTQGLSESWARVCSLQARASACSVEAQQLVSHDADAKLRPLIIELINRSLQQYTLEEKSWMCTFMAKMGNMEPPHIAKLVSSDVNEKLKPLPPSYQSPNTPHFQTLV</sequence>
<dbReference type="EMBL" id="OZ019903">
    <property type="protein sequence ID" value="CAK9196375.1"/>
    <property type="molecule type" value="Genomic_DNA"/>
</dbReference>
<accession>A0ABP0TGW9</accession>
<organism evidence="1 2">
    <name type="scientific">Sphagnum troendelagicum</name>
    <dbReference type="NCBI Taxonomy" id="128251"/>
    <lineage>
        <taxon>Eukaryota</taxon>
        <taxon>Viridiplantae</taxon>
        <taxon>Streptophyta</taxon>
        <taxon>Embryophyta</taxon>
        <taxon>Bryophyta</taxon>
        <taxon>Sphagnophytina</taxon>
        <taxon>Sphagnopsida</taxon>
        <taxon>Sphagnales</taxon>
        <taxon>Sphagnaceae</taxon>
        <taxon>Sphagnum</taxon>
    </lineage>
</organism>
<gene>
    <name evidence="1" type="ORF">CSSPTR1EN2_LOCUS3442</name>
</gene>
<reference evidence="1" key="1">
    <citation type="submission" date="2024-02" db="EMBL/GenBank/DDBJ databases">
        <authorList>
            <consortium name="ELIXIR-Norway"/>
            <consortium name="Elixir Norway"/>
        </authorList>
    </citation>
    <scope>NUCLEOTIDE SEQUENCE</scope>
</reference>
<protein>
    <submittedName>
        <fullName evidence="1">Uncharacterized protein</fullName>
    </submittedName>
</protein>
<keyword evidence="2" id="KW-1185">Reference proteome</keyword>
<evidence type="ECO:0000313" key="1">
    <source>
        <dbReference type="EMBL" id="CAK9196375.1"/>
    </source>
</evidence>
<name>A0ABP0TGW9_9BRYO</name>
<proteinExistence type="predicted"/>